<proteinExistence type="predicted"/>
<organism evidence="3 5">
    <name type="scientific">Mycolicibacterium boenickei</name>
    <dbReference type="NCBI Taxonomy" id="146017"/>
    <lineage>
        <taxon>Bacteria</taxon>
        <taxon>Bacillati</taxon>
        <taxon>Actinomycetota</taxon>
        <taxon>Actinomycetes</taxon>
        <taxon>Mycobacteriales</taxon>
        <taxon>Mycobacteriaceae</taxon>
        <taxon>Mycolicibacterium</taxon>
    </lineage>
</organism>
<evidence type="ECO:0000313" key="3">
    <source>
        <dbReference type="EMBL" id="UNC01156.1"/>
    </source>
</evidence>
<protein>
    <submittedName>
        <fullName evidence="3">Uncharacterized protein</fullName>
    </submittedName>
</protein>
<dbReference type="Proteomes" id="UP001162885">
    <property type="component" value="Chromosome"/>
</dbReference>
<keyword evidence="1" id="KW-0732">Signal</keyword>
<keyword evidence="4" id="KW-1185">Reference proteome</keyword>
<dbReference type="Proteomes" id="UP000466683">
    <property type="component" value="Chromosome"/>
</dbReference>
<dbReference type="AlphaFoldDB" id="A0AAX3A181"/>
<evidence type="ECO:0000313" key="5">
    <source>
        <dbReference type="Proteomes" id="UP001162885"/>
    </source>
</evidence>
<feature type="signal peptide" evidence="1">
    <location>
        <begin position="1"/>
        <end position="28"/>
    </location>
</feature>
<dbReference type="EMBL" id="AP022579">
    <property type="protein sequence ID" value="BBX91008.1"/>
    <property type="molecule type" value="Genomic_DNA"/>
</dbReference>
<sequence>MYASIIMVAASGAAALGTILAPAGSASADSAIETIGLLEAEGFYVNIDRVGSAPLEQCTVTSIRNPQTQTRLIRVERFGKNGAKEFDLVPVVVRRTITVSLDCSK</sequence>
<evidence type="ECO:0000313" key="2">
    <source>
        <dbReference type="EMBL" id="BBX91008.1"/>
    </source>
</evidence>
<reference evidence="3 5" key="3">
    <citation type="journal article" date="2022" name="BMC Genomics">
        <title>Comparative genome analysis of mycobacteria focusing on tRNA and non-coding RNA.</title>
        <authorList>
            <person name="Behra P.R.K."/>
            <person name="Pettersson B.M.F."/>
            <person name="Ramesh M."/>
            <person name="Das S."/>
            <person name="Dasgupta S."/>
            <person name="Kirsebom L.A."/>
        </authorList>
    </citation>
    <scope>NUCLEOTIDE SEQUENCE [LARGE SCALE GENOMIC DNA]</scope>
    <source>
        <strain evidence="3 5">DSM 44677</strain>
    </source>
</reference>
<dbReference type="RefSeq" id="WP_077742892.1">
    <property type="nucleotide sequence ID" value="NZ_AP022579.1"/>
</dbReference>
<reference evidence="2 4" key="1">
    <citation type="journal article" date="2019" name="Emerg. Microbes Infect.">
        <title>Comprehensive subspecies identification of 175 nontuberculous mycobacteria species based on 7547 genomic profiles.</title>
        <authorList>
            <person name="Matsumoto Y."/>
            <person name="Kinjo T."/>
            <person name="Motooka D."/>
            <person name="Nabeya D."/>
            <person name="Jung N."/>
            <person name="Uechi K."/>
            <person name="Horii T."/>
            <person name="Iida T."/>
            <person name="Fujita J."/>
            <person name="Nakamura S."/>
        </authorList>
    </citation>
    <scope>NUCLEOTIDE SEQUENCE [LARGE SCALE GENOMIC DNA]</scope>
    <source>
        <strain evidence="2 4">JCM 15653</strain>
    </source>
</reference>
<evidence type="ECO:0000256" key="1">
    <source>
        <dbReference type="SAM" id="SignalP"/>
    </source>
</evidence>
<accession>A0AAX3A181</accession>
<gene>
    <name evidence="3" type="ORF">H5U98_07130</name>
    <name evidence="2" type="ORF">MBOE_26570</name>
</gene>
<reference evidence="2" key="2">
    <citation type="submission" date="2020-02" db="EMBL/GenBank/DDBJ databases">
        <authorList>
            <person name="Matsumoto Y."/>
            <person name="Kinjo T."/>
            <person name="Motooka D."/>
            <person name="Nabeya D."/>
            <person name="Jung N."/>
            <person name="Uechi K."/>
            <person name="Horii T."/>
            <person name="Iida T."/>
            <person name="Fujita J."/>
            <person name="Nakamura S."/>
        </authorList>
    </citation>
    <scope>NUCLEOTIDE SEQUENCE</scope>
    <source>
        <strain evidence="2">JCM 15653</strain>
    </source>
</reference>
<feature type="chain" id="PRO_5043993597" evidence="1">
    <location>
        <begin position="29"/>
        <end position="105"/>
    </location>
</feature>
<name>A0AAX3A181_9MYCO</name>
<dbReference type="EMBL" id="CP060016">
    <property type="protein sequence ID" value="UNC01156.1"/>
    <property type="molecule type" value="Genomic_DNA"/>
</dbReference>
<evidence type="ECO:0000313" key="4">
    <source>
        <dbReference type="Proteomes" id="UP000466683"/>
    </source>
</evidence>